<dbReference type="AlphaFoldDB" id="A0A424WK72"/>
<dbReference type="EMBL" id="QVXO01000002">
    <property type="protein sequence ID" value="RPJ93599.1"/>
    <property type="molecule type" value="Genomic_DNA"/>
</dbReference>
<dbReference type="Proteomes" id="UP000285324">
    <property type="component" value="Unassembled WGS sequence"/>
</dbReference>
<name>A0A424WK72_ALCXX</name>
<dbReference type="SUPFAM" id="SSF51735">
    <property type="entry name" value="NAD(P)-binding Rossmann-fold domains"/>
    <property type="match status" value="1"/>
</dbReference>
<dbReference type="Gene3D" id="3.40.50.720">
    <property type="entry name" value="NAD(P)-binding Rossmann-like Domain"/>
    <property type="match status" value="1"/>
</dbReference>
<protein>
    <submittedName>
        <fullName evidence="3">NADP-dependent oxidoreductase</fullName>
    </submittedName>
</protein>
<evidence type="ECO:0000256" key="1">
    <source>
        <dbReference type="ARBA" id="ARBA00023002"/>
    </source>
</evidence>
<dbReference type="PANTHER" id="PTHR43205:SF7">
    <property type="entry name" value="PROSTAGLANDIN REDUCTASE 1"/>
    <property type="match status" value="1"/>
</dbReference>
<gene>
    <name evidence="3" type="ORF">DY367_02245</name>
</gene>
<dbReference type="GO" id="GO:0016628">
    <property type="term" value="F:oxidoreductase activity, acting on the CH-CH group of donors, NAD or NADP as acceptor"/>
    <property type="evidence" value="ECO:0007669"/>
    <property type="project" value="InterPro"/>
</dbReference>
<dbReference type="Pfam" id="PF16884">
    <property type="entry name" value="ADH_N_2"/>
    <property type="match status" value="1"/>
</dbReference>
<evidence type="ECO:0000313" key="3">
    <source>
        <dbReference type="EMBL" id="RPJ93599.1"/>
    </source>
</evidence>
<evidence type="ECO:0000313" key="4">
    <source>
        <dbReference type="Proteomes" id="UP000285324"/>
    </source>
</evidence>
<dbReference type="SUPFAM" id="SSF50129">
    <property type="entry name" value="GroES-like"/>
    <property type="match status" value="2"/>
</dbReference>
<reference evidence="3 4" key="1">
    <citation type="submission" date="2018-08" db="EMBL/GenBank/DDBJ databases">
        <title>Achromobacter xylosoxidans Genome sequencing and assembly.</title>
        <authorList>
            <person name="Wang R."/>
            <person name="Rensing C."/>
            <person name="Li Y."/>
        </authorList>
    </citation>
    <scope>NUCLEOTIDE SEQUENCE [LARGE SCALE GENOMIC DNA]</scope>
    <source>
        <strain evidence="3 4">GD003A</strain>
    </source>
</reference>
<dbReference type="InterPro" id="IPR011032">
    <property type="entry name" value="GroES-like_sf"/>
</dbReference>
<evidence type="ECO:0000259" key="2">
    <source>
        <dbReference type="SMART" id="SM00829"/>
    </source>
</evidence>
<dbReference type="InterPro" id="IPR045010">
    <property type="entry name" value="MDR_fam"/>
</dbReference>
<dbReference type="InterPro" id="IPR013149">
    <property type="entry name" value="ADH-like_C"/>
</dbReference>
<dbReference type="InterPro" id="IPR036291">
    <property type="entry name" value="NAD(P)-bd_dom_sf"/>
</dbReference>
<dbReference type="Gene3D" id="3.90.180.10">
    <property type="entry name" value="Medium-chain alcohol dehydrogenases, catalytic domain"/>
    <property type="match status" value="1"/>
</dbReference>
<proteinExistence type="predicted"/>
<keyword evidence="1" id="KW-0560">Oxidoreductase</keyword>
<dbReference type="Pfam" id="PF00107">
    <property type="entry name" value="ADH_zinc_N"/>
    <property type="match status" value="1"/>
</dbReference>
<accession>A0A424WK72</accession>
<sequence length="337" mass="36061">MSIATREIHLKHRPTGLPTPADFALVETTLPAPKPGQILVRNLWMSVDPYMRGRMDERKSYIDPFALDQVMDGAAVGVVEQSADPRFAAGDRVVHFAGWREHALIDAAHATPVADDGIPLQTYLGALGFPGLTAYVGLTRIANAQAGETIFVSAASGAVGSVVVQMAKQMGLRVVASAGSEDKARWLRDVAGADAVIDYRNAPDLTAALAQAAPQGIDIYFDNVGGDHLDSALALARDHARFVLCGMISGYNEGKPAVGVRNLFSAIEKRIKLQGLIASDHIDVLPEFVPRMSAWIKAGQVQLRETVVDGLERAPEAFIGLFKGANTGKMLVRLTKS</sequence>
<dbReference type="InterPro" id="IPR020843">
    <property type="entry name" value="ER"/>
</dbReference>
<dbReference type="InterPro" id="IPR041694">
    <property type="entry name" value="ADH_N_2"/>
</dbReference>
<dbReference type="PANTHER" id="PTHR43205">
    <property type="entry name" value="PROSTAGLANDIN REDUCTASE"/>
    <property type="match status" value="1"/>
</dbReference>
<organism evidence="3 4">
    <name type="scientific">Alcaligenes xylosoxydans xylosoxydans</name>
    <name type="common">Achromobacter xylosoxidans</name>
    <dbReference type="NCBI Taxonomy" id="85698"/>
    <lineage>
        <taxon>Bacteria</taxon>
        <taxon>Pseudomonadati</taxon>
        <taxon>Pseudomonadota</taxon>
        <taxon>Betaproteobacteria</taxon>
        <taxon>Burkholderiales</taxon>
        <taxon>Alcaligenaceae</taxon>
        <taxon>Achromobacter</taxon>
    </lineage>
</organism>
<feature type="domain" description="Enoyl reductase (ER)" evidence="2">
    <location>
        <begin position="18"/>
        <end position="332"/>
    </location>
</feature>
<dbReference type="FunFam" id="3.40.50.720:FF:000121">
    <property type="entry name" value="Prostaglandin reductase 2"/>
    <property type="match status" value="1"/>
</dbReference>
<dbReference type="CDD" id="cd05288">
    <property type="entry name" value="PGDH"/>
    <property type="match status" value="1"/>
</dbReference>
<dbReference type="OrthoDB" id="9805663at2"/>
<comment type="caution">
    <text evidence="3">The sequence shown here is derived from an EMBL/GenBank/DDBJ whole genome shotgun (WGS) entry which is preliminary data.</text>
</comment>
<dbReference type="SMART" id="SM00829">
    <property type="entry name" value="PKS_ER"/>
    <property type="match status" value="1"/>
</dbReference>
<dbReference type="RefSeq" id="WP_118931554.1">
    <property type="nucleotide sequence ID" value="NZ_CP061008.1"/>
</dbReference>